<organism evidence="1">
    <name type="scientific">Opuntia streptacantha</name>
    <name type="common">Prickly pear cactus</name>
    <name type="synonym">Opuntia cardona</name>
    <dbReference type="NCBI Taxonomy" id="393608"/>
    <lineage>
        <taxon>Eukaryota</taxon>
        <taxon>Viridiplantae</taxon>
        <taxon>Streptophyta</taxon>
        <taxon>Embryophyta</taxon>
        <taxon>Tracheophyta</taxon>
        <taxon>Spermatophyta</taxon>
        <taxon>Magnoliopsida</taxon>
        <taxon>eudicotyledons</taxon>
        <taxon>Gunneridae</taxon>
        <taxon>Pentapetalae</taxon>
        <taxon>Caryophyllales</taxon>
        <taxon>Cactineae</taxon>
        <taxon>Cactaceae</taxon>
        <taxon>Opuntioideae</taxon>
        <taxon>Opuntia</taxon>
    </lineage>
</organism>
<proteinExistence type="predicted"/>
<sequence length="177" mass="20215">MVVSEMHDHHPMNYERHVIYEGEMCPWSTTPPPLFQPLPAQNTPHCPSFLCSGAQIGDIYKRDLALEHHEASLCECEHPHELDHHDPYVSYVGAHAYDESAYDTGAVHAHREPAHDMGTAHAYGEPTYDMGTAHAYGEPTYETGVSLECQDCYSDPQQTEYYRSAEYFPPLPLYRRY</sequence>
<evidence type="ECO:0000313" key="1">
    <source>
        <dbReference type="EMBL" id="MBA4615150.1"/>
    </source>
</evidence>
<dbReference type="EMBL" id="GISG01006259">
    <property type="protein sequence ID" value="MBA4615152.1"/>
    <property type="molecule type" value="Transcribed_RNA"/>
</dbReference>
<reference evidence="1" key="2">
    <citation type="submission" date="2020-07" db="EMBL/GenBank/DDBJ databases">
        <authorList>
            <person name="Vera ALvarez R."/>
            <person name="Arias-Moreno D.M."/>
            <person name="Jimenez-Jacinto V."/>
            <person name="Jimenez-Bremont J.F."/>
            <person name="Swaminathan K."/>
            <person name="Moose S.P."/>
            <person name="Guerrero-Gonzalez M.L."/>
            <person name="Marino-Ramirez L."/>
            <person name="Landsman D."/>
            <person name="Rodriguez-Kessler M."/>
            <person name="Delgado-Sanchez P."/>
        </authorList>
    </citation>
    <scope>NUCLEOTIDE SEQUENCE</scope>
    <source>
        <tissue evidence="1">Cladode</tissue>
    </source>
</reference>
<dbReference type="EMBL" id="GISG01006257">
    <property type="protein sequence ID" value="MBA4615150.1"/>
    <property type="molecule type" value="Transcribed_RNA"/>
</dbReference>
<reference evidence="1" key="1">
    <citation type="journal article" date="2013" name="J. Plant Res.">
        <title>Effect of fungi and light on seed germination of three Opuntia species from semiarid lands of central Mexico.</title>
        <authorList>
            <person name="Delgado-Sanchez P."/>
            <person name="Jimenez-Bremont J.F."/>
            <person name="Guerrero-Gonzalez Mde L."/>
            <person name="Flores J."/>
        </authorList>
    </citation>
    <scope>NUCLEOTIDE SEQUENCE</scope>
    <source>
        <tissue evidence="1">Cladode</tissue>
    </source>
</reference>
<protein>
    <submittedName>
        <fullName evidence="1">Uncharacterized protein</fullName>
    </submittedName>
</protein>
<dbReference type="AlphaFoldDB" id="A0A7C8YDC0"/>
<name>A0A7C8YDC0_OPUST</name>
<accession>A0A7C8YDC0</accession>